<dbReference type="InterPro" id="IPR015421">
    <property type="entry name" value="PyrdxlP-dep_Trfase_major"/>
</dbReference>
<comment type="cofactor">
    <cofactor evidence="1">
        <name>pyridoxal 5'-phosphate</name>
        <dbReference type="ChEBI" id="CHEBI:597326"/>
    </cofactor>
</comment>
<feature type="domain" description="Aminotransferase class V" evidence="11">
    <location>
        <begin position="4"/>
        <end position="372"/>
    </location>
</feature>
<evidence type="ECO:0000256" key="1">
    <source>
        <dbReference type="ARBA" id="ARBA00001933"/>
    </source>
</evidence>
<accession>A0A7W6M8U1</accession>
<evidence type="ECO:0000313" key="13">
    <source>
        <dbReference type="Proteomes" id="UP000565745"/>
    </source>
</evidence>
<evidence type="ECO:0000256" key="5">
    <source>
        <dbReference type="ARBA" id="ARBA00022679"/>
    </source>
</evidence>
<evidence type="ECO:0000256" key="4">
    <source>
        <dbReference type="ARBA" id="ARBA00013558"/>
    </source>
</evidence>
<evidence type="ECO:0000256" key="6">
    <source>
        <dbReference type="ARBA" id="ARBA00022723"/>
    </source>
</evidence>
<keyword evidence="8" id="KW-0408">Iron</keyword>
<evidence type="ECO:0000256" key="10">
    <source>
        <dbReference type="ARBA" id="ARBA00050776"/>
    </source>
</evidence>
<evidence type="ECO:0000313" key="12">
    <source>
        <dbReference type="EMBL" id="MBB4173792.1"/>
    </source>
</evidence>
<dbReference type="InterPro" id="IPR000192">
    <property type="entry name" value="Aminotrans_V_dom"/>
</dbReference>
<dbReference type="GO" id="GO:0031071">
    <property type="term" value="F:cysteine desulfurase activity"/>
    <property type="evidence" value="ECO:0007669"/>
    <property type="project" value="UniProtKB-EC"/>
</dbReference>
<dbReference type="SUPFAM" id="SSF53383">
    <property type="entry name" value="PLP-dependent transferases"/>
    <property type="match status" value="1"/>
</dbReference>
<comment type="caution">
    <text evidence="12">The sequence shown here is derived from an EMBL/GenBank/DDBJ whole genome shotgun (WGS) entry which is preliminary data.</text>
</comment>
<organism evidence="12 13">
    <name type="scientific">Sulfitobacter noctilucicola</name>
    <dbReference type="NCBI Taxonomy" id="1342301"/>
    <lineage>
        <taxon>Bacteria</taxon>
        <taxon>Pseudomonadati</taxon>
        <taxon>Pseudomonadota</taxon>
        <taxon>Alphaproteobacteria</taxon>
        <taxon>Rhodobacterales</taxon>
        <taxon>Roseobacteraceae</taxon>
        <taxon>Sulfitobacter</taxon>
    </lineage>
</organism>
<evidence type="ECO:0000256" key="9">
    <source>
        <dbReference type="ARBA" id="ARBA00023014"/>
    </source>
</evidence>
<comment type="function">
    <text evidence="2">Catalyzes the removal of elemental sulfur atoms from cysteine to produce alanine. Seems to participate in the biosynthesis of the nitrogenase metalloclusters by providing the inorganic sulfur required for the Fe-S core formation.</text>
</comment>
<keyword evidence="9" id="KW-0411">Iron-sulfur</keyword>
<keyword evidence="6" id="KW-0479">Metal-binding</keyword>
<dbReference type="GO" id="GO:0046872">
    <property type="term" value="F:metal ion binding"/>
    <property type="evidence" value="ECO:0007669"/>
    <property type="project" value="UniProtKB-KW"/>
</dbReference>
<dbReference type="InterPro" id="IPR016454">
    <property type="entry name" value="Cysteine_dSase"/>
</dbReference>
<dbReference type="PIRSF" id="PIRSF005572">
    <property type="entry name" value="NifS"/>
    <property type="match status" value="1"/>
</dbReference>
<keyword evidence="5 12" id="KW-0808">Transferase</keyword>
<evidence type="ECO:0000259" key="11">
    <source>
        <dbReference type="Pfam" id="PF00266"/>
    </source>
</evidence>
<evidence type="ECO:0000256" key="7">
    <source>
        <dbReference type="ARBA" id="ARBA00022898"/>
    </source>
</evidence>
<dbReference type="Pfam" id="PF00266">
    <property type="entry name" value="Aminotran_5"/>
    <property type="match status" value="1"/>
</dbReference>
<dbReference type="AlphaFoldDB" id="A0A7W6M8U1"/>
<reference evidence="12 13" key="1">
    <citation type="submission" date="2020-08" db="EMBL/GenBank/DDBJ databases">
        <title>Genomic Encyclopedia of Type Strains, Phase IV (KMG-IV): sequencing the most valuable type-strain genomes for metagenomic binning, comparative biology and taxonomic classification.</title>
        <authorList>
            <person name="Goeker M."/>
        </authorList>
    </citation>
    <scope>NUCLEOTIDE SEQUENCE [LARGE SCALE GENOMIC DNA]</scope>
    <source>
        <strain evidence="12 13">DSM 101015</strain>
    </source>
</reference>
<keyword evidence="7" id="KW-0663">Pyridoxal phosphate</keyword>
<dbReference type="OrthoDB" id="9808002at2"/>
<sequence length="388" mass="40446">MRAYLDHNATTPLRAEARAAMHSAMDVAGNPSSVHAEGRAAKMLIEKARVQVANLVGCLPAQVIFTSSATEAAALAVGQKAQHGGIFLALPTEHDCLGVWTDHAMASLVGRDGKISPVGGEAYLNQISSLAGQEWRDDRTDVALVAISGANSETGVMAGVTGDSFVSASRAGKVPYAVVCDITQMAGKVAIDLTKEKPSYMILSAHKMGGPKGVGAFINLTSKDPDPVLRGGGQEQNRRSGTENVIGIAGFGAAADAAAHDVASGRWSEVEELRNILELALAASTKKTIFVGNEAPRLPNTSCIIADGWKGETQVMQMDLAGFAISAGSACSSGKVKASTVLQAMGYSQSEASSAIRVSLGLETTKEDVERFAEAWLAKREKHAQRAA</sequence>
<comment type="catalytic activity">
    <reaction evidence="10">
        <text>(sulfur carrier)-H + L-cysteine = (sulfur carrier)-SH + L-alanine</text>
        <dbReference type="Rhea" id="RHEA:43892"/>
        <dbReference type="Rhea" id="RHEA-COMP:14737"/>
        <dbReference type="Rhea" id="RHEA-COMP:14739"/>
        <dbReference type="ChEBI" id="CHEBI:29917"/>
        <dbReference type="ChEBI" id="CHEBI:35235"/>
        <dbReference type="ChEBI" id="CHEBI:57972"/>
        <dbReference type="ChEBI" id="CHEBI:64428"/>
        <dbReference type="EC" id="2.8.1.7"/>
    </reaction>
</comment>
<evidence type="ECO:0000256" key="2">
    <source>
        <dbReference type="ARBA" id="ARBA00003120"/>
    </source>
</evidence>
<dbReference type="InterPro" id="IPR015424">
    <property type="entry name" value="PyrdxlP-dep_Trfase"/>
</dbReference>
<comment type="similarity">
    <text evidence="3">Belongs to the class-V pyridoxal-phosphate-dependent aminotransferase family. NifS/IscS subfamily.</text>
</comment>
<dbReference type="Gene3D" id="3.40.640.10">
    <property type="entry name" value="Type I PLP-dependent aspartate aminotransferase-like (Major domain)"/>
    <property type="match status" value="1"/>
</dbReference>
<evidence type="ECO:0000256" key="8">
    <source>
        <dbReference type="ARBA" id="ARBA00023004"/>
    </source>
</evidence>
<dbReference type="Proteomes" id="UP000565745">
    <property type="component" value="Unassembled WGS sequence"/>
</dbReference>
<evidence type="ECO:0000256" key="3">
    <source>
        <dbReference type="ARBA" id="ARBA00006490"/>
    </source>
</evidence>
<proteinExistence type="inferred from homology"/>
<dbReference type="Gene3D" id="1.10.260.50">
    <property type="match status" value="1"/>
</dbReference>
<keyword evidence="13" id="KW-1185">Reference proteome</keyword>
<dbReference type="PANTHER" id="PTHR11601">
    <property type="entry name" value="CYSTEINE DESULFURYLASE FAMILY MEMBER"/>
    <property type="match status" value="1"/>
</dbReference>
<protein>
    <recommendedName>
        <fullName evidence="4">Cysteine desulfurase</fullName>
    </recommendedName>
</protein>
<gene>
    <name evidence="12" type="ORF">GGR93_001565</name>
</gene>
<dbReference type="RefSeq" id="WP_025057385.1">
    <property type="nucleotide sequence ID" value="NZ_JACIFU010000002.1"/>
</dbReference>
<dbReference type="PANTHER" id="PTHR11601:SF34">
    <property type="entry name" value="CYSTEINE DESULFURASE"/>
    <property type="match status" value="1"/>
</dbReference>
<dbReference type="EMBL" id="JACIFU010000002">
    <property type="protein sequence ID" value="MBB4173792.1"/>
    <property type="molecule type" value="Genomic_DNA"/>
</dbReference>
<dbReference type="Gene3D" id="3.90.1150.10">
    <property type="entry name" value="Aspartate Aminotransferase, domain 1"/>
    <property type="match status" value="1"/>
</dbReference>
<dbReference type="GO" id="GO:0051536">
    <property type="term" value="F:iron-sulfur cluster binding"/>
    <property type="evidence" value="ECO:0007669"/>
    <property type="project" value="UniProtKB-KW"/>
</dbReference>
<name>A0A7W6M8U1_9RHOB</name>
<dbReference type="InterPro" id="IPR015422">
    <property type="entry name" value="PyrdxlP-dep_Trfase_small"/>
</dbReference>